<name>A0A4Z2HVA5_9TELE</name>
<proteinExistence type="predicted"/>
<protein>
    <submittedName>
        <fullName evidence="1">Uncharacterized protein</fullName>
    </submittedName>
</protein>
<organism evidence="1 2">
    <name type="scientific">Liparis tanakae</name>
    <name type="common">Tanaka's snailfish</name>
    <dbReference type="NCBI Taxonomy" id="230148"/>
    <lineage>
        <taxon>Eukaryota</taxon>
        <taxon>Metazoa</taxon>
        <taxon>Chordata</taxon>
        <taxon>Craniata</taxon>
        <taxon>Vertebrata</taxon>
        <taxon>Euteleostomi</taxon>
        <taxon>Actinopterygii</taxon>
        <taxon>Neopterygii</taxon>
        <taxon>Teleostei</taxon>
        <taxon>Neoteleostei</taxon>
        <taxon>Acanthomorphata</taxon>
        <taxon>Eupercaria</taxon>
        <taxon>Perciformes</taxon>
        <taxon>Cottioidei</taxon>
        <taxon>Cottales</taxon>
        <taxon>Liparidae</taxon>
        <taxon>Liparis</taxon>
    </lineage>
</organism>
<dbReference type="EMBL" id="SRLO01000174">
    <property type="protein sequence ID" value="TNN69598.1"/>
    <property type="molecule type" value="Genomic_DNA"/>
</dbReference>
<evidence type="ECO:0000313" key="1">
    <source>
        <dbReference type="EMBL" id="TNN69598.1"/>
    </source>
</evidence>
<dbReference type="Proteomes" id="UP000314294">
    <property type="component" value="Unassembled WGS sequence"/>
</dbReference>
<reference evidence="1 2" key="1">
    <citation type="submission" date="2019-03" db="EMBL/GenBank/DDBJ databases">
        <title>First draft genome of Liparis tanakae, snailfish: a comprehensive survey of snailfish specific genes.</title>
        <authorList>
            <person name="Kim W."/>
            <person name="Song I."/>
            <person name="Jeong J.-H."/>
            <person name="Kim D."/>
            <person name="Kim S."/>
            <person name="Ryu S."/>
            <person name="Song J.Y."/>
            <person name="Lee S.K."/>
        </authorList>
    </citation>
    <scope>NUCLEOTIDE SEQUENCE [LARGE SCALE GENOMIC DNA]</scope>
    <source>
        <tissue evidence="1">Muscle</tissue>
    </source>
</reference>
<evidence type="ECO:0000313" key="2">
    <source>
        <dbReference type="Proteomes" id="UP000314294"/>
    </source>
</evidence>
<dbReference type="AlphaFoldDB" id="A0A4Z2HVA5"/>
<sequence>MITFKNRIKRVPNVLTVGELTNGVAPGGVAGRQLVREGAVVAEGGACGAQQHAVVHPVVEPHADAQRLAFTRTRVGPVLDQHRQAAGRAAHLQASAGITLGVPLVLSAQVPAELLTERTEVGDLHGAAEHRQLVRGHVWDRLERQLLLVLLQVADGHGELVLSAELAALHHKVAAQPAAPVQPLGPAVVGPVPPAVLQQGQSQAGEHPVLGVGTRHRLVLKGGGGGGGGGVQTQEDQEHLSSWSSWFTSRSLFSQWLSSVPVPPWFSSSMPSRMGQLKCLLASS</sequence>
<gene>
    <name evidence="1" type="ORF">EYF80_020243</name>
</gene>
<comment type="caution">
    <text evidence="1">The sequence shown here is derived from an EMBL/GenBank/DDBJ whole genome shotgun (WGS) entry which is preliminary data.</text>
</comment>
<accession>A0A4Z2HVA5</accession>
<keyword evidence="2" id="KW-1185">Reference proteome</keyword>